<gene>
    <name evidence="1" type="ORF">MBLL_02970</name>
</gene>
<protein>
    <submittedName>
        <fullName evidence="1">Uncharacterized protein</fullName>
    </submittedName>
</protein>
<organism evidence="1">
    <name type="scientific">Methylobacterium bullatum</name>
    <dbReference type="NCBI Taxonomy" id="570505"/>
    <lineage>
        <taxon>Bacteria</taxon>
        <taxon>Pseudomonadati</taxon>
        <taxon>Pseudomonadota</taxon>
        <taxon>Alphaproteobacteria</taxon>
        <taxon>Hyphomicrobiales</taxon>
        <taxon>Methylobacteriaceae</taxon>
        <taxon>Methylobacterium</taxon>
    </lineage>
</organism>
<proteinExistence type="predicted"/>
<name>A0A679KGC7_9HYPH</name>
<dbReference type="AlphaFoldDB" id="A0A679KGC7"/>
<dbReference type="RefSeq" id="WP_339162038.1">
    <property type="nucleotide sequence ID" value="NZ_LR743511.1"/>
</dbReference>
<dbReference type="EMBL" id="LR743511">
    <property type="protein sequence ID" value="CAA2143718.1"/>
    <property type="molecule type" value="Genomic_DNA"/>
</dbReference>
<accession>A0A679KGC7</accession>
<sequence>MTFRSYRGGTGIVITFEGDSAPSDKIILLDVAYQSLTEGNFLF</sequence>
<evidence type="ECO:0000313" key="1">
    <source>
        <dbReference type="EMBL" id="CAA2143718.1"/>
    </source>
</evidence>
<reference evidence="1" key="1">
    <citation type="submission" date="2019-12" db="EMBL/GenBank/DDBJ databases">
        <authorList>
            <person name="Cremers G."/>
        </authorList>
    </citation>
    <scope>NUCLEOTIDE SEQUENCE</scope>
    <source>
        <strain evidence="1">Mbul2</strain>
    </source>
</reference>